<dbReference type="KEGG" id="sgs:AVL59_23690"/>
<evidence type="ECO:0000313" key="4">
    <source>
        <dbReference type="Proteomes" id="UP001519309"/>
    </source>
</evidence>
<accession>A0A1B1B000</accession>
<dbReference type="Proteomes" id="UP000092659">
    <property type="component" value="Chromosome"/>
</dbReference>
<dbReference type="RefSeq" id="WP_067307822.1">
    <property type="nucleotide sequence ID" value="NZ_CP016279.1"/>
</dbReference>
<sequence>MRALTSYDLLAPQLSGSKDSAVLMAVFVEAARAAGVDDRAISYRSSLGVLEWPPVVFGGIRYPGRPRSARSPA</sequence>
<gene>
    <name evidence="1" type="ORF">AVL59_23690</name>
    <name evidence="2" type="ORF">J2Z21_008232</name>
</gene>
<dbReference type="EMBL" id="JAGGLP010000027">
    <property type="protein sequence ID" value="MBP2055219.1"/>
    <property type="molecule type" value="Genomic_DNA"/>
</dbReference>
<proteinExistence type="predicted"/>
<evidence type="ECO:0000313" key="1">
    <source>
        <dbReference type="EMBL" id="ANP52163.1"/>
    </source>
</evidence>
<dbReference type="AlphaFoldDB" id="A0A1B1B000"/>
<protein>
    <submittedName>
        <fullName evidence="1">Uncharacterized protein</fullName>
    </submittedName>
</protein>
<dbReference type="Proteomes" id="UP001519309">
    <property type="component" value="Unassembled WGS sequence"/>
</dbReference>
<evidence type="ECO:0000313" key="2">
    <source>
        <dbReference type="EMBL" id="MBP2055219.1"/>
    </source>
</evidence>
<reference evidence="2 4" key="2">
    <citation type="submission" date="2021-03" db="EMBL/GenBank/DDBJ databases">
        <title>Genomic Encyclopedia of Type Strains, Phase IV (KMG-IV): sequencing the most valuable type-strain genomes for metagenomic binning, comparative biology and taxonomic classification.</title>
        <authorList>
            <person name="Goeker M."/>
        </authorList>
    </citation>
    <scope>NUCLEOTIDE SEQUENCE [LARGE SCALE GENOMIC DNA]</scope>
    <source>
        <strain evidence="2 4">DSM 40499</strain>
    </source>
</reference>
<evidence type="ECO:0000313" key="3">
    <source>
        <dbReference type="Proteomes" id="UP000092659"/>
    </source>
</evidence>
<keyword evidence="4" id="KW-1185">Reference proteome</keyword>
<dbReference type="EMBL" id="CP016279">
    <property type="protein sequence ID" value="ANP52163.1"/>
    <property type="molecule type" value="Genomic_DNA"/>
</dbReference>
<reference evidence="1 3" key="1">
    <citation type="submission" date="2016-06" db="EMBL/GenBank/DDBJ databases">
        <title>Complete genome sequence of Streptomyces griseochromogenes ATCC 14511, the Blasticidin S producer.</title>
        <authorList>
            <person name="Wu L."/>
        </authorList>
    </citation>
    <scope>NUCLEOTIDE SEQUENCE [LARGE SCALE GENOMIC DNA]</scope>
    <source>
        <strain evidence="1 3">ATCC 14511</strain>
    </source>
</reference>
<organism evidence="1 3">
    <name type="scientific">Streptomyces griseochromogenes</name>
    <dbReference type="NCBI Taxonomy" id="68214"/>
    <lineage>
        <taxon>Bacteria</taxon>
        <taxon>Bacillati</taxon>
        <taxon>Actinomycetota</taxon>
        <taxon>Actinomycetes</taxon>
        <taxon>Kitasatosporales</taxon>
        <taxon>Streptomycetaceae</taxon>
        <taxon>Streptomyces</taxon>
    </lineage>
</organism>
<name>A0A1B1B000_9ACTN</name>
<dbReference type="STRING" id="68214.AVL59_23690"/>